<name>A0A088F8R1_9BACT</name>
<gene>
    <name evidence="7" type="ORF">Mcas_0731</name>
</gene>
<dbReference type="Pfam" id="PF06305">
    <property type="entry name" value="LapA_dom"/>
    <property type="match status" value="1"/>
</dbReference>
<dbReference type="InterPro" id="IPR010445">
    <property type="entry name" value="LapA_dom"/>
</dbReference>
<dbReference type="GO" id="GO:0005886">
    <property type="term" value="C:plasma membrane"/>
    <property type="evidence" value="ECO:0007669"/>
    <property type="project" value="InterPro"/>
</dbReference>
<keyword evidence="1" id="KW-1003">Cell membrane</keyword>
<evidence type="ECO:0000256" key="2">
    <source>
        <dbReference type="ARBA" id="ARBA00022692"/>
    </source>
</evidence>
<dbReference type="AlphaFoldDB" id="A0A088F8R1"/>
<accession>A0A088F8R1</accession>
<evidence type="ECO:0000256" key="5">
    <source>
        <dbReference type="SAM" id="Phobius"/>
    </source>
</evidence>
<dbReference type="RefSeq" id="WP_040335343.1">
    <property type="nucleotide sequence ID" value="NZ_JMFO01000016.1"/>
</dbReference>
<feature type="domain" description="Lipopolysaccharide assembly protein A" evidence="6">
    <location>
        <begin position="21"/>
        <end position="72"/>
    </location>
</feature>
<evidence type="ECO:0000256" key="3">
    <source>
        <dbReference type="ARBA" id="ARBA00022989"/>
    </source>
</evidence>
<dbReference type="EMBL" id="KM433674">
    <property type="protein sequence ID" value="AIM41326.1"/>
    <property type="molecule type" value="Genomic_DNA"/>
</dbReference>
<keyword evidence="3 5" id="KW-1133">Transmembrane helix</keyword>
<evidence type="ECO:0000256" key="4">
    <source>
        <dbReference type="ARBA" id="ARBA00023136"/>
    </source>
</evidence>
<organism evidence="7">
    <name type="scientific">Candidatus Magnetobacterium casense</name>
    <dbReference type="NCBI Taxonomy" id="1455061"/>
    <lineage>
        <taxon>Bacteria</taxon>
        <taxon>Pseudomonadati</taxon>
        <taxon>Nitrospirota</taxon>
        <taxon>Thermodesulfovibrionia</taxon>
        <taxon>Thermodesulfovibrionales</taxon>
        <taxon>Candidatus Magnetobacteriaceae</taxon>
        <taxon>Candidatus Magnetobacterium</taxon>
    </lineage>
</organism>
<evidence type="ECO:0000313" key="7">
    <source>
        <dbReference type="EMBL" id="AIM41326.1"/>
    </source>
</evidence>
<evidence type="ECO:0000256" key="1">
    <source>
        <dbReference type="ARBA" id="ARBA00022475"/>
    </source>
</evidence>
<dbReference type="OrthoDB" id="9964385at2"/>
<keyword evidence="2 5" id="KW-0812">Transmembrane</keyword>
<evidence type="ECO:0000259" key="6">
    <source>
        <dbReference type="Pfam" id="PF06305"/>
    </source>
</evidence>
<sequence length="79" mass="8910">MLKKLLLAGIVLFLAAVFLDQNYVQVPVKFFVGNPFHFNLSLIIIISVFVGVLLTALSILGFNITRDKLLKRKLSLKKH</sequence>
<feature type="transmembrane region" description="Helical" evidence="5">
    <location>
        <begin position="43"/>
        <end position="64"/>
    </location>
</feature>
<proteinExistence type="predicted"/>
<protein>
    <submittedName>
        <fullName evidence="7">Putative magnetosome protein Man2</fullName>
    </submittedName>
</protein>
<reference evidence="7" key="1">
    <citation type="journal article" date="2014" name="ISME J.">
        <title>Genomic insights into the uncultured genus 'Candidatus Magnetobacterium' in the phylum Nitrospirae.</title>
        <authorList>
            <person name="Lin W."/>
            <person name="Deng A."/>
            <person name="Wang Z."/>
            <person name="Li Y."/>
            <person name="Wen T."/>
            <person name="Wu L.F."/>
            <person name="Wu M."/>
            <person name="Pan Y."/>
        </authorList>
    </citation>
    <scope>NUCLEOTIDE SEQUENCE</scope>
    <source>
        <strain evidence="7">MYR-1</strain>
    </source>
</reference>
<keyword evidence="4 5" id="KW-0472">Membrane</keyword>